<name>A0A652ZT19_9SPIR</name>
<dbReference type="EMBL" id="UPXP01000008">
    <property type="protein sequence ID" value="VBB38924.1"/>
    <property type="molecule type" value="Genomic_DNA"/>
</dbReference>
<organism evidence="1">
    <name type="scientific">uncultured Spirochaetota bacterium</name>
    <dbReference type="NCBI Taxonomy" id="460511"/>
    <lineage>
        <taxon>Bacteria</taxon>
        <taxon>Pseudomonadati</taxon>
        <taxon>Spirochaetota</taxon>
        <taxon>environmental samples</taxon>
    </lineage>
</organism>
<gene>
    <name evidence="1" type="ORF">TRIP_E160148</name>
</gene>
<reference evidence="1" key="1">
    <citation type="submission" date="2018-07" db="EMBL/GenBank/DDBJ databases">
        <authorList>
            <consortium name="Genoscope - CEA"/>
            <person name="William W."/>
        </authorList>
    </citation>
    <scope>NUCLEOTIDE SEQUENCE</scope>
    <source>
        <strain evidence="1">IK1</strain>
    </source>
</reference>
<accession>A0A652ZT19</accession>
<proteinExistence type="predicted"/>
<dbReference type="AlphaFoldDB" id="A0A652ZT19"/>
<evidence type="ECO:0000313" key="1">
    <source>
        <dbReference type="EMBL" id="VBB38924.1"/>
    </source>
</evidence>
<sequence>MRKDEIRHFEIQAYRPDDFSVFIANKRRAGLEDLSRTAIRSMVEVYAAFLKRLYVLSGIGNHGSPGRSAHIAPAQLAVDDMHDGMFEAFSKVMDDNFTLIAQKFLQPFGKSQEKFKINMRFYFHTILCLVKRLVYTNCTRPQKYIFR</sequence>
<protein>
    <submittedName>
        <fullName evidence="1">Uncharacterized protein</fullName>
    </submittedName>
</protein>